<dbReference type="SUPFAM" id="SSF47616">
    <property type="entry name" value="GST C-terminal domain-like"/>
    <property type="match status" value="1"/>
</dbReference>
<dbReference type="InterPro" id="IPR036282">
    <property type="entry name" value="Glutathione-S-Trfase_C_sf"/>
</dbReference>
<accession>A0A2S4HF83</accession>
<gene>
    <name evidence="3" type="ORF">C0068_10580</name>
</gene>
<dbReference type="InterPro" id="IPR004045">
    <property type="entry name" value="Glutathione_S-Trfase_N"/>
</dbReference>
<dbReference type="Gene3D" id="1.20.1050.10">
    <property type="match status" value="1"/>
</dbReference>
<dbReference type="PROSITE" id="PS50405">
    <property type="entry name" value="GST_CTER"/>
    <property type="match status" value="1"/>
</dbReference>
<dbReference type="PANTHER" id="PTHR44051">
    <property type="entry name" value="GLUTATHIONE S-TRANSFERASE-RELATED"/>
    <property type="match status" value="1"/>
</dbReference>
<dbReference type="SFLD" id="SFLDG01150">
    <property type="entry name" value="Main.1:_Beta-like"/>
    <property type="match status" value="1"/>
</dbReference>
<name>A0A2S4HF83_9GAMM</name>
<protein>
    <submittedName>
        <fullName evidence="3">Glutathione S-transferase</fullName>
    </submittedName>
</protein>
<evidence type="ECO:0000259" key="2">
    <source>
        <dbReference type="PROSITE" id="PS50405"/>
    </source>
</evidence>
<dbReference type="CDD" id="cd03046">
    <property type="entry name" value="GST_N_GTT1_like"/>
    <property type="match status" value="1"/>
</dbReference>
<dbReference type="SFLD" id="SFLDS00019">
    <property type="entry name" value="Glutathione_Transferase_(cytos"/>
    <property type="match status" value="1"/>
</dbReference>
<dbReference type="PANTHER" id="PTHR44051:SF9">
    <property type="entry name" value="GLUTATHIONE S-TRANSFERASE 1"/>
    <property type="match status" value="1"/>
</dbReference>
<evidence type="ECO:0000313" key="3">
    <source>
        <dbReference type="EMBL" id="POP52646.1"/>
    </source>
</evidence>
<dbReference type="Pfam" id="PF13417">
    <property type="entry name" value="GST_N_3"/>
    <property type="match status" value="1"/>
</dbReference>
<dbReference type="EMBL" id="PQGG01000026">
    <property type="protein sequence ID" value="POP52646.1"/>
    <property type="molecule type" value="Genomic_DNA"/>
</dbReference>
<dbReference type="InterPro" id="IPR040079">
    <property type="entry name" value="Glutathione_S-Trfase"/>
</dbReference>
<evidence type="ECO:0000259" key="1">
    <source>
        <dbReference type="PROSITE" id="PS50404"/>
    </source>
</evidence>
<proteinExistence type="predicted"/>
<dbReference type="Proteomes" id="UP000237222">
    <property type="component" value="Unassembled WGS sequence"/>
</dbReference>
<evidence type="ECO:0000313" key="4">
    <source>
        <dbReference type="Proteomes" id="UP000237222"/>
    </source>
</evidence>
<feature type="domain" description="GST N-terminal" evidence="1">
    <location>
        <begin position="19"/>
        <end position="101"/>
    </location>
</feature>
<dbReference type="InterPro" id="IPR010987">
    <property type="entry name" value="Glutathione-S-Trfase_C-like"/>
</dbReference>
<reference evidence="3" key="1">
    <citation type="submission" date="2018-01" db="EMBL/GenBank/DDBJ databases">
        <authorList>
            <person name="Yu X.-D."/>
        </authorList>
    </citation>
    <scope>NUCLEOTIDE SEQUENCE</scope>
    <source>
        <strain evidence="3">ZX-21</strain>
    </source>
</reference>
<dbReference type="Gene3D" id="3.40.30.10">
    <property type="entry name" value="Glutaredoxin"/>
    <property type="match status" value="1"/>
</dbReference>
<dbReference type="AlphaFoldDB" id="A0A2S4HF83"/>
<feature type="domain" description="GST C-terminal" evidence="2">
    <location>
        <begin position="107"/>
        <end position="232"/>
    </location>
</feature>
<dbReference type="PROSITE" id="PS50404">
    <property type="entry name" value="GST_NTER"/>
    <property type="match status" value="1"/>
</dbReference>
<dbReference type="SUPFAM" id="SSF52833">
    <property type="entry name" value="Thioredoxin-like"/>
    <property type="match status" value="1"/>
</dbReference>
<comment type="caution">
    <text evidence="3">The sequence shown here is derived from an EMBL/GenBank/DDBJ whole genome shotgun (WGS) entry which is preliminary data.</text>
</comment>
<dbReference type="SFLD" id="SFLDG00358">
    <property type="entry name" value="Main_(cytGST)"/>
    <property type="match status" value="1"/>
</dbReference>
<organism evidence="3 4">
    <name type="scientific">Zhongshania marina</name>
    <dbReference type="NCBI Taxonomy" id="2304603"/>
    <lineage>
        <taxon>Bacteria</taxon>
        <taxon>Pseudomonadati</taxon>
        <taxon>Pseudomonadota</taxon>
        <taxon>Gammaproteobacteria</taxon>
        <taxon>Cellvibrionales</taxon>
        <taxon>Spongiibacteraceae</taxon>
        <taxon>Zhongshania</taxon>
    </lineage>
</organism>
<sequence>MHCMMLYGLGRASIIIVGNHMLKIHHLGMSRSDRSIWLAEELGLKYELVTHTRNPDTFRSPQSLWDVSPMGKAPVIEDKGRTIPESGAIVEYLLMTYGKDRLRPSVDSDDYIDYLHWMHAAESTLMTPIFINMLNVMTAANAPGLSAFCDGEFKTVFTYMNTILGERDYIAGEFSGADIMIAFPLMMLESPLFIQAGDVKGEAFVPYPAIQAYLNRLRARPAWVRAEAIFKA</sequence>
<dbReference type="InterPro" id="IPR036249">
    <property type="entry name" value="Thioredoxin-like_sf"/>
</dbReference>